<dbReference type="GO" id="GO:0000118">
    <property type="term" value="C:histone deacetylase complex"/>
    <property type="evidence" value="ECO:0007669"/>
    <property type="project" value="TreeGrafter"/>
</dbReference>
<dbReference type="EMBL" id="JAACLJ010000004">
    <property type="protein sequence ID" value="KAF4587607.1"/>
    <property type="molecule type" value="Genomic_DNA"/>
</dbReference>
<dbReference type="AlphaFoldDB" id="A0A8H4Q6J4"/>
<proteinExistence type="inferred from homology"/>
<feature type="domain" description="Histone deacetylase" evidence="13">
    <location>
        <begin position="175"/>
        <end position="500"/>
    </location>
</feature>
<keyword evidence="8 11" id="KW-0804">Transcription</keyword>
<comment type="catalytic activity">
    <reaction evidence="10 11">
        <text>N(6)-acetyl-L-lysyl-[histone] + H2O = L-lysyl-[histone] + acetate</text>
        <dbReference type="Rhea" id="RHEA:58196"/>
        <dbReference type="Rhea" id="RHEA-COMP:9845"/>
        <dbReference type="Rhea" id="RHEA-COMP:11338"/>
        <dbReference type="ChEBI" id="CHEBI:15377"/>
        <dbReference type="ChEBI" id="CHEBI:29969"/>
        <dbReference type="ChEBI" id="CHEBI:30089"/>
        <dbReference type="ChEBI" id="CHEBI:61930"/>
        <dbReference type="EC" id="3.5.1.98"/>
    </reaction>
</comment>
<dbReference type="Pfam" id="PF00850">
    <property type="entry name" value="Hist_deacetyl"/>
    <property type="match status" value="1"/>
</dbReference>
<dbReference type="GO" id="GO:0040029">
    <property type="term" value="P:epigenetic regulation of gene expression"/>
    <property type="evidence" value="ECO:0007669"/>
    <property type="project" value="TreeGrafter"/>
</dbReference>
<dbReference type="InterPro" id="IPR037138">
    <property type="entry name" value="His_deacetylse_dom_sf"/>
</dbReference>
<evidence type="ECO:0000256" key="8">
    <source>
        <dbReference type="ARBA" id="ARBA00023163"/>
    </source>
</evidence>
<name>A0A8H4Q6J4_9HYPO</name>
<dbReference type="GO" id="GO:0031078">
    <property type="term" value="F:histone H3K14 deacetylase activity, hydrolytic mechanism"/>
    <property type="evidence" value="ECO:0007669"/>
    <property type="project" value="UniProtKB-UniRule"/>
</dbReference>
<keyword evidence="9 11" id="KW-0539">Nucleus</keyword>
<reference evidence="15 16" key="1">
    <citation type="journal article" date="2020" name="G3 (Bethesda)">
        <title>Genetic Underpinnings of Host Manipulation by Ophiocordyceps as Revealed by Comparative Transcriptomics.</title>
        <authorList>
            <person name="Will I."/>
            <person name="Das B."/>
            <person name="Trinh T."/>
            <person name="Brachmann A."/>
            <person name="Ohm R.A."/>
            <person name="de Bekker C."/>
        </authorList>
    </citation>
    <scope>NUCLEOTIDE SEQUENCE [LARGE SCALE GENOMIC DNA]</scope>
    <source>
        <strain evidence="15 16">EC05</strain>
    </source>
</reference>
<keyword evidence="16" id="KW-1185">Reference proteome</keyword>
<organism evidence="15 16">
    <name type="scientific">Ophiocordyceps camponoti-floridani</name>
    <dbReference type="NCBI Taxonomy" id="2030778"/>
    <lineage>
        <taxon>Eukaryota</taxon>
        <taxon>Fungi</taxon>
        <taxon>Dikarya</taxon>
        <taxon>Ascomycota</taxon>
        <taxon>Pezizomycotina</taxon>
        <taxon>Sordariomycetes</taxon>
        <taxon>Hypocreomycetidae</taxon>
        <taxon>Hypocreales</taxon>
        <taxon>Ophiocordycipitaceae</taxon>
        <taxon>Ophiocordyceps</taxon>
    </lineage>
</organism>
<evidence type="ECO:0000259" key="13">
    <source>
        <dbReference type="Pfam" id="PF00850"/>
    </source>
</evidence>
<dbReference type="PANTHER" id="PTHR10625:SF5">
    <property type="entry name" value="HISTONE DEACETYLASE"/>
    <property type="match status" value="1"/>
</dbReference>
<keyword evidence="4 11" id="KW-0678">Repressor</keyword>
<dbReference type="PANTHER" id="PTHR10625">
    <property type="entry name" value="HISTONE DEACETYLASE HDAC1-RELATED"/>
    <property type="match status" value="1"/>
</dbReference>
<evidence type="ECO:0000256" key="1">
    <source>
        <dbReference type="ARBA" id="ARBA00004123"/>
    </source>
</evidence>
<dbReference type="EC" id="3.5.1.98" evidence="3 11"/>
<dbReference type="PRINTS" id="PR01270">
    <property type="entry name" value="HDASUPER"/>
</dbReference>
<dbReference type="PIRSF" id="PIRSF037919">
    <property type="entry name" value="HDAC_II_yeast"/>
    <property type="match status" value="1"/>
</dbReference>
<feature type="region of interest" description="Disordered" evidence="12">
    <location>
        <begin position="117"/>
        <end position="136"/>
    </location>
</feature>
<dbReference type="InterPro" id="IPR019154">
    <property type="entry name" value="Arb2-like_domain"/>
</dbReference>
<evidence type="ECO:0000313" key="16">
    <source>
        <dbReference type="Proteomes" id="UP000562929"/>
    </source>
</evidence>
<comment type="similarity">
    <text evidence="2 11">Belongs to the histone deacetylase family. HD type 2 subfamily.</text>
</comment>
<keyword evidence="7 11" id="KW-0805">Transcription regulation</keyword>
<evidence type="ECO:0000259" key="14">
    <source>
        <dbReference type="Pfam" id="PF09757"/>
    </source>
</evidence>
<evidence type="ECO:0000256" key="7">
    <source>
        <dbReference type="ARBA" id="ARBA00023015"/>
    </source>
</evidence>
<dbReference type="InterPro" id="IPR017321">
    <property type="entry name" value="Hist_deAcase_II_yeast"/>
</dbReference>
<evidence type="ECO:0000256" key="12">
    <source>
        <dbReference type="SAM" id="MobiDB-lite"/>
    </source>
</evidence>
<dbReference type="SUPFAM" id="SSF52768">
    <property type="entry name" value="Arginase/deacetylase"/>
    <property type="match status" value="1"/>
</dbReference>
<accession>A0A8H4Q6J4</accession>
<evidence type="ECO:0000256" key="11">
    <source>
        <dbReference type="PIRNR" id="PIRNR037919"/>
    </source>
</evidence>
<comment type="caution">
    <text evidence="15">The sequence shown here is derived from an EMBL/GenBank/DDBJ whole genome shotgun (WGS) entry which is preliminary data.</text>
</comment>
<evidence type="ECO:0000256" key="5">
    <source>
        <dbReference type="ARBA" id="ARBA00022801"/>
    </source>
</evidence>
<dbReference type="FunFam" id="3.40.800.20:FF:000005">
    <property type="entry name" value="histone deacetylase 6"/>
    <property type="match status" value="1"/>
</dbReference>
<protein>
    <recommendedName>
        <fullName evidence="3 11">Histone deacetylase</fullName>
        <ecNumber evidence="3 11">3.5.1.98</ecNumber>
    </recommendedName>
</protein>
<comment type="function">
    <text evidence="11">Responsible for the deacetylation of lysine residues on the N-terminal part of the core histones (H2A, H2B, H3 and H4). Histone deacetylation gives a tag for epigenetic repression and plays an important role in transcriptional regulation, cell cycle progression and developmental events.</text>
</comment>
<dbReference type="InterPro" id="IPR023801">
    <property type="entry name" value="His_deacetylse_dom"/>
</dbReference>
<dbReference type="InterPro" id="IPR023696">
    <property type="entry name" value="Ureohydrolase_dom_sf"/>
</dbReference>
<evidence type="ECO:0000256" key="2">
    <source>
        <dbReference type="ARBA" id="ARBA00007738"/>
    </source>
</evidence>
<keyword evidence="6 11" id="KW-0156">Chromatin regulator</keyword>
<feature type="domain" description="Arb2-like" evidence="14">
    <location>
        <begin position="553"/>
        <end position="810"/>
    </location>
</feature>
<dbReference type="Proteomes" id="UP000562929">
    <property type="component" value="Unassembled WGS sequence"/>
</dbReference>
<dbReference type="Pfam" id="PF09757">
    <property type="entry name" value="Arb2-like"/>
    <property type="match status" value="1"/>
</dbReference>
<evidence type="ECO:0000256" key="9">
    <source>
        <dbReference type="ARBA" id="ARBA00023242"/>
    </source>
</evidence>
<sequence length="825" mass="91928">MPLFAQRRRTPLRACPATPRLTLQDFILPVLFGGLDLPSTASCIAATAETSGLLVRLDPFFEIQSVPNYLSEPQEDSSTDIVLDLRPRSNPRALMPPKLWSLHRVSRDVAMLNGVDGRENGVTADRGAASEQSETDAEKLALSQLRRRGLKPTGCCYDDRMKLHINADFSPNAHHPEDPRRIHEIFKAFKRTGLVYSGPQAKLPKILQDCPNRYMWRIPARQATRDEIRLAHSADHLAWVEGLEMISTAELRELTKKYDQGRESLYVGSMSYPAALLSAGGAIDTCKNVVTEQVKNAFAVIRPPGHHAEWDAPMGFCFFNNVPVAVRVCQRDFPSICRKVLILDWDVHHGNGIQNIFYQDPNVLYISIHVYQNGQFYPGKPPNPMTPDGGIENCGSDEGLGKNINIGWHDQGMGDGEYMAAFQKIVMPIAKEFNPDLVVIAAGFDAADGDELGGCFVSPACYAHMTHMLMSLADGKVAVCLEGGYNLTAISNSAVAVAKTLMGEPPPKMEMPKINREAIRILAKVQALQAPYWESMRPGVIDILEAQALNATRLHDVLRTAQRQVLQENYGMLPLYVQRDQLFKSFENQVLVTPKFSEAKRILIIIHDPPQLLAQPDAVNATIEPHNAWVVDGVTRYIDWATTNGFGVMDVNIPSYITHDEDADPHQPALSDKAMAEEVQQLVCYIWDNFLEPFGWDRIFLLGVGNAYLGVKLLLINRDCKMRISGVVNYVTGNLRPIKSDVDTDLSSWYKANSRVYVSNDHACWNDAGLTRKVQKKRFGTVIRSGKLGLNRMMLEHAEEAQAWIVSRVRATSFAGLSDGSRLTR</sequence>
<comment type="subcellular location">
    <subcellularLocation>
        <location evidence="1 11">Nucleus</location>
    </subcellularLocation>
</comment>
<dbReference type="Gene3D" id="3.40.800.20">
    <property type="entry name" value="Histone deacetylase domain"/>
    <property type="match status" value="1"/>
</dbReference>
<keyword evidence="5 11" id="KW-0378">Hydrolase</keyword>
<dbReference type="InterPro" id="IPR000286">
    <property type="entry name" value="HDACs"/>
</dbReference>
<evidence type="ECO:0000256" key="6">
    <source>
        <dbReference type="ARBA" id="ARBA00022853"/>
    </source>
</evidence>
<evidence type="ECO:0000256" key="10">
    <source>
        <dbReference type="ARBA" id="ARBA00048287"/>
    </source>
</evidence>
<evidence type="ECO:0000256" key="4">
    <source>
        <dbReference type="ARBA" id="ARBA00022491"/>
    </source>
</evidence>
<gene>
    <name evidence="15" type="ORF">GQ602_004300</name>
</gene>
<evidence type="ECO:0000256" key="3">
    <source>
        <dbReference type="ARBA" id="ARBA00012111"/>
    </source>
</evidence>
<dbReference type="OrthoDB" id="424012at2759"/>
<evidence type="ECO:0000313" key="15">
    <source>
        <dbReference type="EMBL" id="KAF4587607.1"/>
    </source>
</evidence>